<dbReference type="InterPro" id="IPR036264">
    <property type="entry name" value="Bact_exopeptidase_dim_dom"/>
</dbReference>
<dbReference type="NCBIfam" id="TIGR01891">
    <property type="entry name" value="amidohydrolases"/>
    <property type="match status" value="1"/>
</dbReference>
<reference evidence="2" key="1">
    <citation type="submission" date="2023-04" db="EMBL/GenBank/DDBJ databases">
        <authorList>
            <person name="Vijverberg K."/>
            <person name="Xiong W."/>
            <person name="Schranz E."/>
        </authorList>
    </citation>
    <scope>NUCLEOTIDE SEQUENCE</scope>
</reference>
<dbReference type="GO" id="GO:0010179">
    <property type="term" value="F:IAA-Ala conjugate hydrolase activity"/>
    <property type="evidence" value="ECO:0007669"/>
    <property type="project" value="TreeGrafter"/>
</dbReference>
<accession>A0AA35ZZC0</accession>
<evidence type="ECO:0000313" key="3">
    <source>
        <dbReference type="Proteomes" id="UP001177003"/>
    </source>
</evidence>
<feature type="chain" id="PRO_5041221870" description="Peptidase M20 dimerisation domain-containing protein" evidence="1">
    <location>
        <begin position="24"/>
        <end position="337"/>
    </location>
</feature>
<dbReference type="Pfam" id="PF01546">
    <property type="entry name" value="Peptidase_M20"/>
    <property type="match status" value="1"/>
</dbReference>
<dbReference type="EMBL" id="OX465085">
    <property type="protein sequence ID" value="CAI9300412.1"/>
    <property type="molecule type" value="Genomic_DNA"/>
</dbReference>
<dbReference type="InterPro" id="IPR002933">
    <property type="entry name" value="Peptidase_M20"/>
</dbReference>
<dbReference type="InterPro" id="IPR017439">
    <property type="entry name" value="Amidohydrolase"/>
</dbReference>
<dbReference type="GO" id="GO:0005783">
    <property type="term" value="C:endoplasmic reticulum"/>
    <property type="evidence" value="ECO:0007669"/>
    <property type="project" value="TreeGrafter"/>
</dbReference>
<dbReference type="SUPFAM" id="SSF53187">
    <property type="entry name" value="Zn-dependent exopeptidases"/>
    <property type="match status" value="1"/>
</dbReference>
<protein>
    <recommendedName>
        <fullName evidence="4">Peptidase M20 dimerisation domain-containing protein</fullName>
    </recommendedName>
</protein>
<gene>
    <name evidence="2" type="ORF">LSALG_LOCUS39053</name>
</gene>
<dbReference type="SUPFAM" id="SSF55031">
    <property type="entry name" value="Bacterial exopeptidase dimerisation domain"/>
    <property type="match status" value="1"/>
</dbReference>
<keyword evidence="3" id="KW-1185">Reference proteome</keyword>
<dbReference type="PANTHER" id="PTHR11014:SF153">
    <property type="entry name" value="PEPTIDASE M20, BACTERIAL EXOPEPTIDASE DIMERIZATION DOMAIN-CONTAINING PROTEIN"/>
    <property type="match status" value="1"/>
</dbReference>
<dbReference type="Gene3D" id="3.30.70.360">
    <property type="match status" value="1"/>
</dbReference>
<proteinExistence type="predicted"/>
<dbReference type="Gene3D" id="3.40.630.10">
    <property type="entry name" value="Zn peptidases"/>
    <property type="match status" value="1"/>
</dbReference>
<keyword evidence="1" id="KW-0732">Signal</keyword>
<dbReference type="PANTHER" id="PTHR11014">
    <property type="entry name" value="PEPTIDASE M20 FAMILY MEMBER"/>
    <property type="match status" value="1"/>
</dbReference>
<feature type="signal peptide" evidence="1">
    <location>
        <begin position="1"/>
        <end position="23"/>
    </location>
</feature>
<evidence type="ECO:0000313" key="2">
    <source>
        <dbReference type="EMBL" id="CAI9300412.1"/>
    </source>
</evidence>
<dbReference type="AlphaFoldDB" id="A0AA35ZZC0"/>
<name>A0AA35ZZC0_LACSI</name>
<evidence type="ECO:0008006" key="4">
    <source>
        <dbReference type="Google" id="ProtNLM"/>
    </source>
</evidence>
<evidence type="ECO:0000256" key="1">
    <source>
        <dbReference type="SAM" id="SignalP"/>
    </source>
</evidence>
<sequence>MKVSKWFFVIMIVSFLKPQISFGVSEISQEFLKFAKKSEVFDWMVGVRRKIHENPELGYQEFETSKVIREELDKLGISYKHPIAVTGVVGFLGSGEPPFVALRADMDALSIQEMVEWKHKSKVPGKMHACGHDGHVTMLLGAAKILKSHSHLLKGTVVLVFQPAEEGVVVQNRWWIVVLLRIGHHRKRWSCRHPHHSIDPILAASNVVVSLQHLVSRETDPLDSQVVTVAKFHGGGAFNQRIEEVIVGQASVHRCNASVTFGSKDKPFFPATINHEGLHKFFQEIAGDVLGVDNVKEMLPLTGQRIFHSTKRLYLATLAARYLGQTLDLERHQHVEL</sequence>
<dbReference type="Proteomes" id="UP001177003">
    <property type="component" value="Chromosome 9"/>
</dbReference>
<dbReference type="GO" id="GO:0009850">
    <property type="term" value="P:auxin metabolic process"/>
    <property type="evidence" value="ECO:0007669"/>
    <property type="project" value="TreeGrafter"/>
</dbReference>
<organism evidence="2 3">
    <name type="scientific">Lactuca saligna</name>
    <name type="common">Willowleaf lettuce</name>
    <dbReference type="NCBI Taxonomy" id="75948"/>
    <lineage>
        <taxon>Eukaryota</taxon>
        <taxon>Viridiplantae</taxon>
        <taxon>Streptophyta</taxon>
        <taxon>Embryophyta</taxon>
        <taxon>Tracheophyta</taxon>
        <taxon>Spermatophyta</taxon>
        <taxon>Magnoliopsida</taxon>
        <taxon>eudicotyledons</taxon>
        <taxon>Gunneridae</taxon>
        <taxon>Pentapetalae</taxon>
        <taxon>asterids</taxon>
        <taxon>campanulids</taxon>
        <taxon>Asterales</taxon>
        <taxon>Asteraceae</taxon>
        <taxon>Cichorioideae</taxon>
        <taxon>Cichorieae</taxon>
        <taxon>Lactucinae</taxon>
        <taxon>Lactuca</taxon>
    </lineage>
</organism>